<dbReference type="AlphaFoldDB" id="A0A5A9NXG4"/>
<organism evidence="1 2">
    <name type="scientific">Triplophysa tibetana</name>
    <dbReference type="NCBI Taxonomy" id="1572043"/>
    <lineage>
        <taxon>Eukaryota</taxon>
        <taxon>Metazoa</taxon>
        <taxon>Chordata</taxon>
        <taxon>Craniata</taxon>
        <taxon>Vertebrata</taxon>
        <taxon>Euteleostomi</taxon>
        <taxon>Actinopterygii</taxon>
        <taxon>Neopterygii</taxon>
        <taxon>Teleostei</taxon>
        <taxon>Ostariophysi</taxon>
        <taxon>Cypriniformes</taxon>
        <taxon>Nemacheilidae</taxon>
        <taxon>Triplophysa</taxon>
    </lineage>
</organism>
<evidence type="ECO:0000313" key="1">
    <source>
        <dbReference type="EMBL" id="KAA0714924.1"/>
    </source>
</evidence>
<sequence>MVMTNKGPRSPLPGLPPWTATLQFLTPLGDNRDSPGLPKPGNFPQTPLFASPSLMLSGARTHCGPLWLTAPVSVRTRVCHIICQGARRHFLHIGRDNNSAPHHPTVFQPPPELCDTSRCSLSLDLRHMLADSRIAAKGPLQSPFSAALFCFTL</sequence>
<accession>A0A5A9NXG4</accession>
<dbReference type="Proteomes" id="UP000324632">
    <property type="component" value="Chromosome 11"/>
</dbReference>
<comment type="caution">
    <text evidence="1">The sequence shown here is derived from an EMBL/GenBank/DDBJ whole genome shotgun (WGS) entry which is preliminary data.</text>
</comment>
<reference evidence="1 2" key="1">
    <citation type="journal article" date="2019" name="Mol. Ecol. Resour.">
        <title>Chromosome-level genome assembly of Triplophysa tibetana, a fish adapted to the harsh high-altitude environment of the Tibetan Plateau.</title>
        <authorList>
            <person name="Yang X."/>
            <person name="Liu H."/>
            <person name="Ma Z."/>
            <person name="Zou Y."/>
            <person name="Zou M."/>
            <person name="Mao Y."/>
            <person name="Li X."/>
            <person name="Wang H."/>
            <person name="Chen T."/>
            <person name="Wang W."/>
            <person name="Yang R."/>
        </authorList>
    </citation>
    <scope>NUCLEOTIDE SEQUENCE [LARGE SCALE GENOMIC DNA]</scope>
    <source>
        <strain evidence="1">TTIB1903HZAU</strain>
        <tissue evidence="1">Muscle</tissue>
    </source>
</reference>
<proteinExistence type="predicted"/>
<evidence type="ECO:0000313" key="2">
    <source>
        <dbReference type="Proteomes" id="UP000324632"/>
    </source>
</evidence>
<name>A0A5A9NXG4_9TELE</name>
<gene>
    <name evidence="1" type="ORF">E1301_Tti010236</name>
</gene>
<dbReference type="EMBL" id="SOYY01000011">
    <property type="protein sequence ID" value="KAA0714924.1"/>
    <property type="molecule type" value="Genomic_DNA"/>
</dbReference>
<keyword evidence="2" id="KW-1185">Reference proteome</keyword>
<protein>
    <submittedName>
        <fullName evidence="1">Uncharacterized protein</fullName>
    </submittedName>
</protein>